<dbReference type="Pfam" id="PF24764">
    <property type="entry name" value="rva_4"/>
    <property type="match status" value="1"/>
</dbReference>
<keyword evidence="2" id="KW-1185">Reference proteome</keyword>
<reference evidence="3" key="1">
    <citation type="submission" date="2025-08" db="UniProtKB">
        <authorList>
            <consortium name="RefSeq"/>
        </authorList>
    </citation>
    <scope>IDENTIFICATION</scope>
</reference>
<evidence type="ECO:0000259" key="1">
    <source>
        <dbReference type="Pfam" id="PF24764"/>
    </source>
</evidence>
<protein>
    <submittedName>
        <fullName evidence="3">Uncharacterized protein LOC106806664</fullName>
    </submittedName>
</protein>
<feature type="domain" description="Integrase core" evidence="1">
    <location>
        <begin position="29"/>
        <end position="207"/>
    </location>
</feature>
<evidence type="ECO:0000313" key="2">
    <source>
        <dbReference type="Proteomes" id="UP000695022"/>
    </source>
</evidence>
<dbReference type="InterPro" id="IPR058913">
    <property type="entry name" value="Integrase_dom_put"/>
</dbReference>
<dbReference type="PANTHER" id="PTHR46791:SF13">
    <property type="entry name" value="CLR5 DOMAIN-CONTAINING PROTEIN"/>
    <property type="match status" value="1"/>
</dbReference>
<evidence type="ECO:0000313" key="3">
    <source>
        <dbReference type="RefSeq" id="XP_014664163.1"/>
    </source>
</evidence>
<dbReference type="PANTHER" id="PTHR46791">
    <property type="entry name" value="EXPRESSED PROTEIN"/>
    <property type="match status" value="1"/>
</dbReference>
<accession>A0ABM1DW42</accession>
<proteinExistence type="predicted"/>
<organism evidence="2 3">
    <name type="scientific">Priapulus caudatus</name>
    <name type="common">Priapulid worm</name>
    <dbReference type="NCBI Taxonomy" id="37621"/>
    <lineage>
        <taxon>Eukaryota</taxon>
        <taxon>Metazoa</taxon>
        <taxon>Ecdysozoa</taxon>
        <taxon>Scalidophora</taxon>
        <taxon>Priapulida</taxon>
        <taxon>Priapulimorpha</taxon>
        <taxon>Priapulimorphida</taxon>
        <taxon>Priapulidae</taxon>
        <taxon>Priapulus</taxon>
    </lineage>
</organism>
<dbReference type="GeneID" id="106806664"/>
<dbReference type="Proteomes" id="UP000695022">
    <property type="component" value="Unplaced"/>
</dbReference>
<dbReference type="RefSeq" id="XP_014664163.1">
    <property type="nucleotide sequence ID" value="XM_014808677.1"/>
</dbReference>
<sequence>MQNLDPEGLIARGSITNRRLGERRQFYSKGPNWLINVDQHDKLMGFRKQEYPLGIHAAIDSFSRRVLWLKVTPSNSNPNHVARWMLEYLEEFHLIPIRTRSDPGNENSLLSQMQRFLRRNHRDGLAGEKAHITGSSTTNQPIERWWRDYRERSGQYFRDEVKGLKNDGLYNPSNNAERACLALVYIPVIQGELNKFRNWWNSHRIRLQVGTDRPSGIPDLLFKFPEAYGAQQCGLPTVPEELRYLQGKAFAQPVRDFVPAWFRQESEDLFTEHGMQLDHSTARAAYILLKRNFGTRDDLAVIL</sequence>
<name>A0ABM1DW42_PRICU</name>
<gene>
    <name evidence="3" type="primary">LOC106806664</name>
</gene>